<dbReference type="Gene3D" id="3.30.1050.20">
    <property type="match status" value="1"/>
</dbReference>
<keyword evidence="3" id="KW-0413">Isomerase</keyword>
<proteinExistence type="predicted"/>
<organism evidence="3 4">
    <name type="scientific">Actinomadura spongiicola</name>
    <dbReference type="NCBI Taxonomy" id="2303421"/>
    <lineage>
        <taxon>Bacteria</taxon>
        <taxon>Bacillati</taxon>
        <taxon>Actinomycetota</taxon>
        <taxon>Actinomycetes</taxon>
        <taxon>Streptosporangiales</taxon>
        <taxon>Thermomonosporaceae</taxon>
        <taxon>Actinomadura</taxon>
    </lineage>
</organism>
<evidence type="ECO:0000313" key="3">
    <source>
        <dbReference type="EMBL" id="RFS84068.1"/>
    </source>
</evidence>
<name>A0A372GFB9_9ACTN</name>
<accession>A0A372GFB9</accession>
<dbReference type="Pfam" id="PF11716">
    <property type="entry name" value="MDMPI_N"/>
    <property type="match status" value="1"/>
</dbReference>
<protein>
    <submittedName>
        <fullName evidence="3">Maleylpyruvate isomerase family mycothiol-dependent enzyme</fullName>
    </submittedName>
</protein>
<comment type="caution">
    <text evidence="3">The sequence shown here is derived from an EMBL/GenBank/DDBJ whole genome shotgun (WGS) entry which is preliminary data.</text>
</comment>
<dbReference type="SUPFAM" id="SSF109854">
    <property type="entry name" value="DinB/YfiT-like putative metalloenzymes"/>
    <property type="match status" value="1"/>
</dbReference>
<sequence length="343" mass="36990">MHGVVPVPLLGRGDGERQIRLKASQGVRQNPPAGIPKAITAALAAAFHDAPARPDGTLAPYTCSNTTCHRNTRTVCGTPRARATGWRPHGVEEERMDWREVIDELEAGVERIVGTLSGLGDQDMRAPSGLPGWSRGHVATHIARNADSLWNLLESARTGVEIPQYPSLDARNADLDAGAGRSRDELAEDVRATAARFVEAARALPEETWNVPVKSMLGWPHPAWYTLYRRWHEVEAHHVDLAAGYGPADWPEPYVRWALGSTLTDIAALPEGRRGELDGLRITATDYGESADLGWTPGGPEASGSGRALLGWLSGRSDGVGVSLRPDGPLPVPPPWPHEPTGF</sequence>
<evidence type="ECO:0000259" key="2">
    <source>
        <dbReference type="Pfam" id="PF11716"/>
    </source>
</evidence>
<dbReference type="GO" id="GO:0016853">
    <property type="term" value="F:isomerase activity"/>
    <property type="evidence" value="ECO:0007669"/>
    <property type="project" value="UniProtKB-KW"/>
</dbReference>
<dbReference type="InterPro" id="IPR034660">
    <property type="entry name" value="DinB/YfiT-like"/>
</dbReference>
<dbReference type="NCBIfam" id="TIGR03083">
    <property type="entry name" value="maleylpyruvate isomerase family mycothiol-dependent enzyme"/>
    <property type="match status" value="1"/>
</dbReference>
<gene>
    <name evidence="3" type="ORF">D0T12_18010</name>
</gene>
<feature type="compositionally biased region" description="Pro residues" evidence="1">
    <location>
        <begin position="328"/>
        <end position="343"/>
    </location>
</feature>
<dbReference type="GO" id="GO:0046872">
    <property type="term" value="F:metal ion binding"/>
    <property type="evidence" value="ECO:0007669"/>
    <property type="project" value="InterPro"/>
</dbReference>
<keyword evidence="3" id="KW-0670">Pyruvate</keyword>
<dbReference type="InterPro" id="IPR017517">
    <property type="entry name" value="Maleyloyr_isom"/>
</dbReference>
<dbReference type="Proteomes" id="UP000262882">
    <property type="component" value="Unassembled WGS sequence"/>
</dbReference>
<reference evidence="3 4" key="1">
    <citation type="submission" date="2018-08" db="EMBL/GenBank/DDBJ databases">
        <title>Actinomadura spongicola sp. nov., isolated from marine sponge Leucetta chagosensis.</title>
        <authorList>
            <person name="Li L."/>
            <person name="Lin H.W."/>
        </authorList>
    </citation>
    <scope>NUCLEOTIDE SEQUENCE [LARGE SCALE GENOMIC DNA]</scope>
    <source>
        <strain evidence="3 4">LHW52907</strain>
    </source>
</reference>
<keyword evidence="4" id="KW-1185">Reference proteome</keyword>
<evidence type="ECO:0000256" key="1">
    <source>
        <dbReference type="SAM" id="MobiDB-lite"/>
    </source>
</evidence>
<dbReference type="InterPro" id="IPR024344">
    <property type="entry name" value="MDMPI_metal-binding"/>
</dbReference>
<dbReference type="Gene3D" id="1.20.120.450">
    <property type="entry name" value="dinb family like domain"/>
    <property type="match status" value="1"/>
</dbReference>
<dbReference type="AlphaFoldDB" id="A0A372GFB9"/>
<feature type="domain" description="Mycothiol-dependent maleylpyruvate isomerase metal-binding" evidence="2">
    <location>
        <begin position="106"/>
        <end position="242"/>
    </location>
</feature>
<feature type="region of interest" description="Disordered" evidence="1">
    <location>
        <begin position="323"/>
        <end position="343"/>
    </location>
</feature>
<evidence type="ECO:0000313" key="4">
    <source>
        <dbReference type="Proteomes" id="UP000262882"/>
    </source>
</evidence>
<dbReference type="EMBL" id="QVNQ01000005">
    <property type="protein sequence ID" value="RFS84068.1"/>
    <property type="molecule type" value="Genomic_DNA"/>
</dbReference>